<feature type="transmembrane region" description="Helical" evidence="9">
    <location>
        <begin position="111"/>
        <end position="130"/>
    </location>
</feature>
<dbReference type="InterPro" id="IPR000276">
    <property type="entry name" value="GPCR_Rhodpsn"/>
</dbReference>
<evidence type="ECO:0000256" key="7">
    <source>
        <dbReference type="ARBA" id="ARBA00023224"/>
    </source>
</evidence>
<dbReference type="InterPro" id="IPR017452">
    <property type="entry name" value="GPCR_Rhodpsn_7TM"/>
</dbReference>
<reference evidence="11" key="5">
    <citation type="submission" date="2025-09" db="UniProtKB">
        <authorList>
            <consortium name="Ensembl"/>
        </authorList>
    </citation>
    <scope>IDENTIFICATION</scope>
</reference>
<dbReference type="OMA" id="DWFQHSC"/>
<proteinExistence type="predicted"/>
<dbReference type="SUPFAM" id="SSF81321">
    <property type="entry name" value="Family A G protein-coupled receptor-like"/>
    <property type="match status" value="1"/>
</dbReference>
<reference evidence="12" key="3">
    <citation type="journal article" date="2014" name="Nature">
        <title>Elephant shark genome provides unique insights into gnathostome evolution.</title>
        <authorList>
            <consortium name="International Elephant Shark Genome Sequencing Consortium"/>
            <person name="Venkatesh B."/>
            <person name="Lee A.P."/>
            <person name="Ravi V."/>
            <person name="Maurya A.K."/>
            <person name="Lian M.M."/>
            <person name="Swann J.B."/>
            <person name="Ohta Y."/>
            <person name="Flajnik M.F."/>
            <person name="Sutoh Y."/>
            <person name="Kasahara M."/>
            <person name="Hoon S."/>
            <person name="Gangu V."/>
            <person name="Roy S.W."/>
            <person name="Irimia M."/>
            <person name="Korzh V."/>
            <person name="Kondrychyn I."/>
            <person name="Lim Z.W."/>
            <person name="Tay B.H."/>
            <person name="Tohari S."/>
            <person name="Kong K.W."/>
            <person name="Ho S."/>
            <person name="Lorente-Galdos B."/>
            <person name="Quilez J."/>
            <person name="Marques-Bonet T."/>
            <person name="Raney B.J."/>
            <person name="Ingham P.W."/>
            <person name="Tay A."/>
            <person name="Hillier L.W."/>
            <person name="Minx P."/>
            <person name="Boehm T."/>
            <person name="Wilson R.K."/>
            <person name="Brenner S."/>
            <person name="Warren W.C."/>
        </authorList>
    </citation>
    <scope>NUCLEOTIDE SEQUENCE [LARGE SCALE GENOMIC DNA]</scope>
</reference>
<evidence type="ECO:0000256" key="9">
    <source>
        <dbReference type="SAM" id="Phobius"/>
    </source>
</evidence>
<reference evidence="12" key="1">
    <citation type="journal article" date="2006" name="Science">
        <title>Ancient noncoding elements conserved in the human genome.</title>
        <authorList>
            <person name="Venkatesh B."/>
            <person name="Kirkness E.F."/>
            <person name="Loh Y.H."/>
            <person name="Halpern A.L."/>
            <person name="Lee A.P."/>
            <person name="Johnson J."/>
            <person name="Dandona N."/>
            <person name="Viswanathan L.D."/>
            <person name="Tay A."/>
            <person name="Venter J.C."/>
            <person name="Strausberg R.L."/>
            <person name="Brenner S."/>
        </authorList>
    </citation>
    <scope>NUCLEOTIDE SEQUENCE [LARGE SCALE GENOMIC DNA]</scope>
</reference>
<dbReference type="PANTHER" id="PTHR45695:SF21">
    <property type="entry name" value="G-PROTEIN COUPLED RECEPTOR 151-RELATED"/>
    <property type="match status" value="1"/>
</dbReference>
<evidence type="ECO:0000256" key="2">
    <source>
        <dbReference type="ARBA" id="ARBA00022692"/>
    </source>
</evidence>
<keyword evidence="3 9" id="KW-1133">Transmembrane helix</keyword>
<organism evidence="11 12">
    <name type="scientific">Callorhinchus milii</name>
    <name type="common">Ghost shark</name>
    <dbReference type="NCBI Taxonomy" id="7868"/>
    <lineage>
        <taxon>Eukaryota</taxon>
        <taxon>Metazoa</taxon>
        <taxon>Chordata</taxon>
        <taxon>Craniata</taxon>
        <taxon>Vertebrata</taxon>
        <taxon>Chondrichthyes</taxon>
        <taxon>Holocephali</taxon>
        <taxon>Chimaeriformes</taxon>
        <taxon>Callorhinchidae</taxon>
        <taxon>Callorhinchus</taxon>
    </lineage>
</organism>
<dbReference type="GO" id="GO:0005886">
    <property type="term" value="C:plasma membrane"/>
    <property type="evidence" value="ECO:0007669"/>
    <property type="project" value="TreeGrafter"/>
</dbReference>
<evidence type="ECO:0000256" key="5">
    <source>
        <dbReference type="ARBA" id="ARBA00023136"/>
    </source>
</evidence>
<evidence type="ECO:0000256" key="8">
    <source>
        <dbReference type="SAM" id="MobiDB-lite"/>
    </source>
</evidence>
<comment type="subcellular location">
    <subcellularLocation>
        <location evidence="1">Membrane</location>
        <topology evidence="1">Multi-pass membrane protein</topology>
    </subcellularLocation>
</comment>
<sequence>KLAAAFPPQNTQSLHFTLAGGSQYLEDGDFRTSLPVILGVICLLGLSGNVLVAMGLTMDLRKGRRSAVNTWILVLSSTDFLILLLCLPIRAAVYSKPTWTLGRLACKSSDYILQALLTTKAFCLAALGHASYRQVSQPTKPDHLKPQPATAILALSGLTASILLPIPHWLFSTTQQSQLATYCLFQVPSHGTRFMWVFSKAYPVLAYCLPLAFSIVCPIKALLLPGTPQRNRTINPRYQTRRVSIMVLALSLAFALLRLPDWITWIWLRHRDTGSSKPPVSLMVLSQVLLFLGCTVNPVIVSAMSREFRDGLRDIWSAVRCRQAPRSTSEELEGEREGKGPGRRGNSALGHLQTISTLQNVDICQSPIDQLLPDVRHFWQDRENTKAAVDQDPIPWEHHENGRGVGVSNL</sequence>
<dbReference type="GO" id="GO:0004930">
    <property type="term" value="F:G protein-coupled receptor activity"/>
    <property type="evidence" value="ECO:0007669"/>
    <property type="project" value="UniProtKB-KW"/>
</dbReference>
<dbReference type="Proteomes" id="UP000314986">
    <property type="component" value="Unassembled WGS sequence"/>
</dbReference>
<keyword evidence="7" id="KW-0807">Transducer</keyword>
<evidence type="ECO:0000259" key="10">
    <source>
        <dbReference type="PROSITE" id="PS50262"/>
    </source>
</evidence>
<feature type="domain" description="G-protein coupled receptors family 1 profile" evidence="10">
    <location>
        <begin position="48"/>
        <end position="301"/>
    </location>
</feature>
<feature type="transmembrane region" description="Helical" evidence="9">
    <location>
        <begin position="151"/>
        <end position="171"/>
    </location>
</feature>
<feature type="transmembrane region" description="Helical" evidence="9">
    <location>
        <begin position="245"/>
        <end position="268"/>
    </location>
</feature>
<dbReference type="Pfam" id="PF00001">
    <property type="entry name" value="7tm_1"/>
    <property type="match status" value="1"/>
</dbReference>
<evidence type="ECO:0000256" key="1">
    <source>
        <dbReference type="ARBA" id="ARBA00004141"/>
    </source>
</evidence>
<name>A0A4W3J7E7_CALMI</name>
<reference evidence="11" key="4">
    <citation type="submission" date="2025-08" db="UniProtKB">
        <authorList>
            <consortium name="Ensembl"/>
        </authorList>
    </citation>
    <scope>IDENTIFICATION</scope>
</reference>
<protein>
    <submittedName>
        <fullName evidence="11">Probable G-protein coupled receptor 151 protein</fullName>
    </submittedName>
</protein>
<dbReference type="PRINTS" id="PR00237">
    <property type="entry name" value="GPCRRHODOPSN"/>
</dbReference>
<evidence type="ECO:0000256" key="4">
    <source>
        <dbReference type="ARBA" id="ARBA00023040"/>
    </source>
</evidence>
<gene>
    <name evidence="11" type="primary">LOC103187263</name>
</gene>
<keyword evidence="2 9" id="KW-0812">Transmembrane</keyword>
<evidence type="ECO:0000313" key="11">
    <source>
        <dbReference type="Ensembl" id="ENSCMIP00000028415.1"/>
    </source>
</evidence>
<evidence type="ECO:0000313" key="12">
    <source>
        <dbReference type="Proteomes" id="UP000314986"/>
    </source>
</evidence>
<dbReference type="InParanoid" id="A0A4W3J7E7"/>
<keyword evidence="12" id="KW-1185">Reference proteome</keyword>
<reference evidence="12" key="2">
    <citation type="journal article" date="2007" name="PLoS Biol.">
        <title>Survey sequencing and comparative analysis of the elephant shark (Callorhinchus milii) genome.</title>
        <authorList>
            <person name="Venkatesh B."/>
            <person name="Kirkness E.F."/>
            <person name="Loh Y.H."/>
            <person name="Halpern A.L."/>
            <person name="Lee A.P."/>
            <person name="Johnson J."/>
            <person name="Dandona N."/>
            <person name="Viswanathan L.D."/>
            <person name="Tay A."/>
            <person name="Venter J.C."/>
            <person name="Strausberg R.L."/>
            <person name="Brenner S."/>
        </authorList>
    </citation>
    <scope>NUCLEOTIDE SEQUENCE [LARGE SCALE GENOMIC DNA]</scope>
</reference>
<dbReference type="PANTHER" id="PTHR45695">
    <property type="entry name" value="LEUCOKININ RECEPTOR-RELATED"/>
    <property type="match status" value="1"/>
</dbReference>
<feature type="region of interest" description="Disordered" evidence="8">
    <location>
        <begin position="326"/>
        <end position="348"/>
    </location>
</feature>
<dbReference type="GeneTree" id="ENSGT01030000234518"/>
<dbReference type="Gene3D" id="1.20.1070.10">
    <property type="entry name" value="Rhodopsin 7-helix transmembrane proteins"/>
    <property type="match status" value="1"/>
</dbReference>
<keyword evidence="6" id="KW-0675">Receptor</keyword>
<keyword evidence="4" id="KW-0297">G-protein coupled receptor</keyword>
<feature type="transmembrane region" description="Helical" evidence="9">
    <location>
        <begin position="204"/>
        <end position="224"/>
    </location>
</feature>
<evidence type="ECO:0000256" key="6">
    <source>
        <dbReference type="ARBA" id="ARBA00023170"/>
    </source>
</evidence>
<keyword evidence="5 9" id="KW-0472">Membrane</keyword>
<feature type="transmembrane region" description="Helical" evidence="9">
    <location>
        <begin position="280"/>
        <end position="303"/>
    </location>
</feature>
<dbReference type="AlphaFoldDB" id="A0A4W3J7E7"/>
<accession>A0A4W3J7E7</accession>
<feature type="transmembrane region" description="Helical" evidence="9">
    <location>
        <begin position="68"/>
        <end position="91"/>
    </location>
</feature>
<evidence type="ECO:0000256" key="3">
    <source>
        <dbReference type="ARBA" id="ARBA00022989"/>
    </source>
</evidence>
<feature type="transmembrane region" description="Helical" evidence="9">
    <location>
        <begin position="34"/>
        <end position="56"/>
    </location>
</feature>
<dbReference type="PROSITE" id="PS50262">
    <property type="entry name" value="G_PROTEIN_RECEP_F1_2"/>
    <property type="match status" value="1"/>
</dbReference>
<dbReference type="Ensembl" id="ENSCMIT00000028866.1">
    <property type="protein sequence ID" value="ENSCMIP00000028415.1"/>
    <property type="gene ID" value="ENSCMIG00000012348.1"/>
</dbReference>